<dbReference type="Proteomes" id="UP001432322">
    <property type="component" value="Unassembled WGS sequence"/>
</dbReference>
<evidence type="ECO:0000313" key="1">
    <source>
        <dbReference type="EMBL" id="GMT25992.1"/>
    </source>
</evidence>
<keyword evidence="2" id="KW-1185">Reference proteome</keyword>
<reference evidence="1" key="1">
    <citation type="submission" date="2023-10" db="EMBL/GenBank/DDBJ databases">
        <title>Genome assembly of Pristionchus species.</title>
        <authorList>
            <person name="Yoshida K."/>
            <person name="Sommer R.J."/>
        </authorList>
    </citation>
    <scope>NUCLEOTIDE SEQUENCE</scope>
    <source>
        <strain evidence="1">RS5133</strain>
    </source>
</reference>
<accession>A0AAV5W7C8</accession>
<sequence length="104" mass="11446">ICKTGPNTCTNHVTDKTARTTKCPLSHIMRTEDPWSASGTYWIREMLTCTKKDFITKKTDNKLAFALDLAKPTDKFPLSCVSNCLPAFVTLTAGQTSAYTRAPG</sequence>
<name>A0AAV5W7C8_9BILA</name>
<protein>
    <recommendedName>
        <fullName evidence="3">Ribosomal protein</fullName>
    </recommendedName>
</protein>
<dbReference type="EMBL" id="BTSY01000004">
    <property type="protein sequence ID" value="GMT25992.1"/>
    <property type="molecule type" value="Genomic_DNA"/>
</dbReference>
<proteinExistence type="predicted"/>
<comment type="caution">
    <text evidence="1">The sequence shown here is derived from an EMBL/GenBank/DDBJ whole genome shotgun (WGS) entry which is preliminary data.</text>
</comment>
<dbReference type="AlphaFoldDB" id="A0AAV5W7C8"/>
<organism evidence="1 2">
    <name type="scientific">Pristionchus fissidentatus</name>
    <dbReference type="NCBI Taxonomy" id="1538716"/>
    <lineage>
        <taxon>Eukaryota</taxon>
        <taxon>Metazoa</taxon>
        <taxon>Ecdysozoa</taxon>
        <taxon>Nematoda</taxon>
        <taxon>Chromadorea</taxon>
        <taxon>Rhabditida</taxon>
        <taxon>Rhabditina</taxon>
        <taxon>Diplogasteromorpha</taxon>
        <taxon>Diplogasteroidea</taxon>
        <taxon>Neodiplogasteridae</taxon>
        <taxon>Pristionchus</taxon>
    </lineage>
</organism>
<evidence type="ECO:0008006" key="3">
    <source>
        <dbReference type="Google" id="ProtNLM"/>
    </source>
</evidence>
<evidence type="ECO:0000313" key="2">
    <source>
        <dbReference type="Proteomes" id="UP001432322"/>
    </source>
</evidence>
<feature type="non-terminal residue" evidence="1">
    <location>
        <position position="104"/>
    </location>
</feature>
<feature type="non-terminal residue" evidence="1">
    <location>
        <position position="1"/>
    </location>
</feature>
<gene>
    <name evidence="1" type="ORF">PFISCL1PPCAC_17289</name>
</gene>